<organism evidence="9 10">
    <name type="scientific">Acidithiobacillus caldus</name>
    <dbReference type="NCBI Taxonomy" id="33059"/>
    <lineage>
        <taxon>Bacteria</taxon>
        <taxon>Pseudomonadati</taxon>
        <taxon>Pseudomonadota</taxon>
        <taxon>Acidithiobacillia</taxon>
        <taxon>Acidithiobacillales</taxon>
        <taxon>Acidithiobacillaceae</taxon>
        <taxon>Acidithiobacillus</taxon>
    </lineage>
</organism>
<dbReference type="GO" id="GO:0006281">
    <property type="term" value="P:DNA repair"/>
    <property type="evidence" value="ECO:0007669"/>
    <property type="project" value="UniProtKB-KW"/>
</dbReference>
<dbReference type="Gene3D" id="3.40.470.10">
    <property type="entry name" value="Uracil-DNA glycosylase-like domain"/>
    <property type="match status" value="1"/>
</dbReference>
<keyword evidence="5" id="KW-0408">Iron</keyword>
<dbReference type="GO" id="GO:0097506">
    <property type="term" value="F:deaminated base DNA N-glycosylase activity"/>
    <property type="evidence" value="ECO:0007669"/>
    <property type="project" value="UniProtKB-ARBA"/>
</dbReference>
<name>A0A1E7YYX0_9PROT</name>
<proteinExistence type="predicted"/>
<evidence type="ECO:0000256" key="4">
    <source>
        <dbReference type="ARBA" id="ARBA00022801"/>
    </source>
</evidence>
<keyword evidence="6" id="KW-0411">Iron-sulfur</keyword>
<dbReference type="AlphaFoldDB" id="A0A1E7YYX0"/>
<dbReference type="SUPFAM" id="SSF52141">
    <property type="entry name" value="Uracil-DNA glycosylase-like"/>
    <property type="match status" value="1"/>
</dbReference>
<dbReference type="EMBL" id="LZYH01000343">
    <property type="protein sequence ID" value="OFC61719.1"/>
    <property type="molecule type" value="Genomic_DNA"/>
</dbReference>
<dbReference type="InterPro" id="IPR005122">
    <property type="entry name" value="Uracil-DNA_glycosylase-like"/>
</dbReference>
<gene>
    <name evidence="9" type="ORF">BAE30_04175</name>
</gene>
<keyword evidence="7" id="KW-0234">DNA repair</keyword>
<evidence type="ECO:0000256" key="5">
    <source>
        <dbReference type="ARBA" id="ARBA00023004"/>
    </source>
</evidence>
<dbReference type="InterPro" id="IPR051536">
    <property type="entry name" value="UDG_Type-4/5"/>
</dbReference>
<dbReference type="CDD" id="cd10030">
    <property type="entry name" value="UDG-F4_TTUDGA_SPO1dp_like"/>
    <property type="match status" value="1"/>
</dbReference>
<keyword evidence="4" id="KW-0378">Hydrolase</keyword>
<evidence type="ECO:0000256" key="1">
    <source>
        <dbReference type="ARBA" id="ARBA00022485"/>
    </source>
</evidence>
<evidence type="ECO:0000256" key="3">
    <source>
        <dbReference type="ARBA" id="ARBA00022763"/>
    </source>
</evidence>
<dbReference type="InterPro" id="IPR036895">
    <property type="entry name" value="Uracil-DNA_glycosylase-like_sf"/>
</dbReference>
<sequence>MDCTLCPSLCGSRTRIVLPDLPDFGRPCRFLVVGEAPGEEEDLAGKGFVGRAGRTLSNLLIEYGWSRGIHYGCANVVRCRPPDNRRPTPAEISNCLPNLIETIALARPQAILAVGSTATEAILGVPGLSAAIGWLRQYDHDPVRAGLMENRPMLEAWPSGMLLFPMPHTSPLAWNRNAPDGRKWSEWGRDQVRRMTEKLKIR</sequence>
<keyword evidence="1" id="KW-0004">4Fe-4S</keyword>
<evidence type="ECO:0000256" key="6">
    <source>
        <dbReference type="ARBA" id="ARBA00023014"/>
    </source>
</evidence>
<comment type="caution">
    <text evidence="9">The sequence shown here is derived from an EMBL/GenBank/DDBJ whole genome shotgun (WGS) entry which is preliminary data.</text>
</comment>
<dbReference type="PANTHER" id="PTHR33693">
    <property type="entry name" value="TYPE-5 URACIL-DNA GLYCOSYLASE"/>
    <property type="match status" value="1"/>
</dbReference>
<dbReference type="SMART" id="SM00986">
    <property type="entry name" value="UDG"/>
    <property type="match status" value="1"/>
</dbReference>
<evidence type="ECO:0000259" key="8">
    <source>
        <dbReference type="SMART" id="SM00986"/>
    </source>
</evidence>
<reference evidence="9 10" key="1">
    <citation type="submission" date="2016-06" db="EMBL/GenBank/DDBJ databases">
        <title>Gene turnover analysis identifies the evolutionary adaptation of the extremophile Acidithiobacillus caldus.</title>
        <authorList>
            <person name="Zhang X."/>
        </authorList>
    </citation>
    <scope>NUCLEOTIDE SEQUENCE [LARGE SCALE GENOMIC DNA]</scope>
    <source>
        <strain evidence="9 10">S1</strain>
    </source>
</reference>
<evidence type="ECO:0000256" key="7">
    <source>
        <dbReference type="ARBA" id="ARBA00023204"/>
    </source>
</evidence>
<dbReference type="Proteomes" id="UP000175707">
    <property type="component" value="Unassembled WGS sequence"/>
</dbReference>
<accession>A0A1E7YYX0</accession>
<protein>
    <recommendedName>
        <fullName evidence="8">Uracil-DNA glycosylase-like domain-containing protein</fullName>
    </recommendedName>
</protein>
<keyword evidence="3" id="KW-0227">DNA damage</keyword>
<evidence type="ECO:0000256" key="2">
    <source>
        <dbReference type="ARBA" id="ARBA00022723"/>
    </source>
</evidence>
<dbReference type="GO" id="GO:0051539">
    <property type="term" value="F:4 iron, 4 sulfur cluster binding"/>
    <property type="evidence" value="ECO:0007669"/>
    <property type="project" value="UniProtKB-KW"/>
</dbReference>
<feature type="domain" description="Uracil-DNA glycosylase-like" evidence="8">
    <location>
        <begin position="21"/>
        <end position="188"/>
    </location>
</feature>
<dbReference type="PANTHER" id="PTHR33693:SF1">
    <property type="entry name" value="TYPE-4 URACIL-DNA GLYCOSYLASE"/>
    <property type="match status" value="1"/>
</dbReference>
<dbReference type="SMART" id="SM00987">
    <property type="entry name" value="UreE_C"/>
    <property type="match status" value="1"/>
</dbReference>
<dbReference type="Pfam" id="PF03167">
    <property type="entry name" value="UDG"/>
    <property type="match status" value="1"/>
</dbReference>
<dbReference type="GO" id="GO:0046872">
    <property type="term" value="F:metal ion binding"/>
    <property type="evidence" value="ECO:0007669"/>
    <property type="project" value="UniProtKB-KW"/>
</dbReference>
<keyword evidence="2" id="KW-0479">Metal-binding</keyword>
<evidence type="ECO:0000313" key="9">
    <source>
        <dbReference type="EMBL" id="OFC61719.1"/>
    </source>
</evidence>
<evidence type="ECO:0000313" key="10">
    <source>
        <dbReference type="Proteomes" id="UP000175707"/>
    </source>
</evidence>